<feature type="transmembrane region" description="Helical" evidence="1">
    <location>
        <begin position="78"/>
        <end position="97"/>
    </location>
</feature>
<protein>
    <submittedName>
        <fullName evidence="2">Uncharacterized protein</fullName>
    </submittedName>
</protein>
<keyword evidence="1" id="KW-1133">Transmembrane helix</keyword>
<evidence type="ECO:0000313" key="2">
    <source>
        <dbReference type="EMBL" id="MAA13560.1"/>
    </source>
</evidence>
<evidence type="ECO:0000256" key="1">
    <source>
        <dbReference type="SAM" id="Phobius"/>
    </source>
</evidence>
<accession>A0A224YIE1</accession>
<proteinExistence type="predicted"/>
<feature type="transmembrane region" description="Helical" evidence="1">
    <location>
        <begin position="104"/>
        <end position="135"/>
    </location>
</feature>
<reference evidence="2" key="1">
    <citation type="journal article" date="2017" name="Parasit. Vectors">
        <title>Sialotranscriptomics of Rhipicephalus zambeziensis reveals intricate expression profiles of secretory proteins and suggests tight temporal transcriptional regulation during blood-feeding.</title>
        <authorList>
            <person name="de Castro M.H."/>
            <person name="de Klerk D."/>
            <person name="Pienaar R."/>
            <person name="Rees D.J.G."/>
            <person name="Mans B.J."/>
        </authorList>
    </citation>
    <scope>NUCLEOTIDE SEQUENCE</scope>
    <source>
        <tissue evidence="2">Salivary glands</tissue>
    </source>
</reference>
<organism evidence="2">
    <name type="scientific">Rhipicephalus zambeziensis</name>
    <dbReference type="NCBI Taxonomy" id="60191"/>
    <lineage>
        <taxon>Eukaryota</taxon>
        <taxon>Metazoa</taxon>
        <taxon>Ecdysozoa</taxon>
        <taxon>Arthropoda</taxon>
        <taxon>Chelicerata</taxon>
        <taxon>Arachnida</taxon>
        <taxon>Acari</taxon>
        <taxon>Parasitiformes</taxon>
        <taxon>Ixodida</taxon>
        <taxon>Ixodoidea</taxon>
        <taxon>Ixodidae</taxon>
        <taxon>Rhipicephalinae</taxon>
        <taxon>Rhipicephalus</taxon>
        <taxon>Rhipicephalus</taxon>
    </lineage>
</organism>
<keyword evidence="1" id="KW-0472">Membrane</keyword>
<dbReference type="EMBL" id="GFPF01002414">
    <property type="protein sequence ID" value="MAA13560.1"/>
    <property type="molecule type" value="Transcribed_RNA"/>
</dbReference>
<feature type="transmembrane region" description="Helical" evidence="1">
    <location>
        <begin position="40"/>
        <end position="58"/>
    </location>
</feature>
<sequence length="160" mass="18608">MRCMYSFVGAAYKRKILIEKCGKFALSCAKAWHSEARARCCLLCQLFLYLSIFLYRAGQPCSFLFSFLFLSPSLSFPLSSLLFQSFLSLFISIYYLLSIFRSYLCLTLFLPCFHFFSSFIPSLFLILCMLCFTFSPPPHPQFPFLPLYYTILYKAMICSV</sequence>
<name>A0A224YIE1_9ACAR</name>
<keyword evidence="1" id="KW-0812">Transmembrane</keyword>
<dbReference type="AlphaFoldDB" id="A0A224YIE1"/>